<keyword evidence="5 7" id="KW-0238">DNA-binding</keyword>
<dbReference type="Proteomes" id="UP000291469">
    <property type="component" value="Chromosome"/>
</dbReference>
<dbReference type="InterPro" id="IPR035516">
    <property type="entry name" value="Gyrase/topoIV_suA_C"/>
</dbReference>
<dbReference type="EC" id="5.6.2.2" evidence="3"/>
<dbReference type="FunFam" id="1.10.268.10:FF:000001">
    <property type="entry name" value="DNA gyrase subunit A"/>
    <property type="match status" value="1"/>
</dbReference>
<dbReference type="AlphaFoldDB" id="A0A411YK97"/>
<evidence type="ECO:0000256" key="1">
    <source>
        <dbReference type="ARBA" id="ARBA00000185"/>
    </source>
</evidence>
<dbReference type="Gene3D" id="1.10.268.10">
    <property type="entry name" value="Topoisomerase, domain 3"/>
    <property type="match status" value="1"/>
</dbReference>
<reference evidence="9 10" key="1">
    <citation type="submission" date="2019-01" db="EMBL/GenBank/DDBJ databases">
        <title>Egibacter rhizosphaerae EGI 80759T.</title>
        <authorList>
            <person name="Chen D.-D."/>
            <person name="Tian Y."/>
            <person name="Jiao J.-Y."/>
            <person name="Zhang X.-T."/>
            <person name="Zhang Y.-G."/>
            <person name="Zhang Y."/>
            <person name="Xiao M."/>
            <person name="Shu W.-S."/>
            <person name="Li W.-J."/>
        </authorList>
    </citation>
    <scope>NUCLEOTIDE SEQUENCE [LARGE SCALE GENOMIC DNA]</scope>
    <source>
        <strain evidence="9 10">EGI 80759</strain>
    </source>
</reference>
<dbReference type="PANTHER" id="PTHR43493:SF5">
    <property type="entry name" value="DNA GYRASE SUBUNIT A, CHLOROPLASTIC_MITOCHONDRIAL"/>
    <property type="match status" value="1"/>
</dbReference>
<dbReference type="SUPFAM" id="SSF101904">
    <property type="entry name" value="GyrA/ParC C-terminal domain-like"/>
    <property type="match status" value="1"/>
</dbReference>
<sequence length="800" mass="86196">MSEQQFGDERVVDVDIAERLEQSFLDYSMSVIVGRALPDVRDGLKPVQRRILHAMWEAGLRPDRPHRKCASAVGDVMKKYHPHGDVSIYEALVRMAQDFASREPLIDGQGNFGSIDGDGAAAMRYTEARLSPLAMELLAGLDEDTVDFVPNYDGYEAEPVVLPARFPNLLVNGSSGIAVGMATNIPPHELGETIAAARHLIHHPEATLDDLMAHLPAPDFPTGGRIVDDGGVRTAYETGRGPITVEAVATTETRSGGLPRIIVTEIPYQVNKATLLERIAEHVKNRKLDAVRDLRDESSRDGMRIVIELKRGEDPARVLARLYKLSDLRTTFHANLVALVDGEPRTLRLLETLHAYLDHQREVLTRRTQHRRDQAASRVHVLEGLLTALAHLDEVIRIIREAESADAARNELMGRFDLSEVQATAILDMQLRRLAQLEARRIQEEHDDLVALIAELDAILGDPTRLDGLLSEELAALAERHASGRRTRLAGPGEAPEAASAPVAVGEEPLPELGAQPITVYASRQGYLRSVPQKRTSTAHGVPKDPVATVVRATTDDVLLLVDATGTAYRVALADVPVVTMRQRGSTIAQLLGEAPAAPIVGAIPLRAETASLLTVSARGLVKRTAREEFGGRARRVGAAKVKDGDEIVAALACGEDDELVLAHDAGHAIRFPAEEIRPMGRTATGVAGLKLPAGARVVGSSVVSAAETEQAEILALAEDGSARRYPLDELPRQGRGGKGVQAGFTALAWCGVATDLHLVDDGGARLLRPAEVPIGRRTGRSAERVAGRIAAVGPERGAV</sequence>
<evidence type="ECO:0000313" key="10">
    <source>
        <dbReference type="Proteomes" id="UP000291469"/>
    </source>
</evidence>
<dbReference type="InterPro" id="IPR013757">
    <property type="entry name" value="Topo_IIA_A_a_sf"/>
</dbReference>
<evidence type="ECO:0000256" key="3">
    <source>
        <dbReference type="ARBA" id="ARBA00012895"/>
    </source>
</evidence>
<evidence type="ECO:0000256" key="6">
    <source>
        <dbReference type="ARBA" id="ARBA00023235"/>
    </source>
</evidence>
<keyword evidence="6 7" id="KW-0413">Isomerase</keyword>
<dbReference type="RefSeq" id="WP_131156631.1">
    <property type="nucleotide sequence ID" value="NZ_CP036402.1"/>
</dbReference>
<feature type="active site" description="O-(5'-phospho-DNA)-tyrosine intermediate" evidence="7">
    <location>
        <position position="125"/>
    </location>
</feature>
<accession>A0A411YK97</accession>
<dbReference type="GO" id="GO:0005524">
    <property type="term" value="F:ATP binding"/>
    <property type="evidence" value="ECO:0007669"/>
    <property type="project" value="InterPro"/>
</dbReference>
<dbReference type="InterPro" id="IPR050220">
    <property type="entry name" value="Type_II_DNA_Topoisomerases"/>
</dbReference>
<dbReference type="CDD" id="cd00187">
    <property type="entry name" value="TOP4c"/>
    <property type="match status" value="1"/>
</dbReference>
<name>A0A411YK97_9ACTN</name>
<dbReference type="KEGG" id="erz:ER308_20095"/>
<comment type="catalytic activity">
    <reaction evidence="1 7">
        <text>ATP-dependent breakage, passage and rejoining of double-stranded DNA.</text>
        <dbReference type="EC" id="5.6.2.2"/>
    </reaction>
</comment>
<proteinExistence type="inferred from homology"/>
<protein>
    <recommendedName>
        <fullName evidence="3">DNA topoisomerase (ATP-hydrolyzing)</fullName>
        <ecNumber evidence="3">5.6.2.2</ecNumber>
    </recommendedName>
</protein>
<evidence type="ECO:0000256" key="7">
    <source>
        <dbReference type="PROSITE-ProRule" id="PRU01384"/>
    </source>
</evidence>
<keyword evidence="4 7" id="KW-0799">Topoisomerase</keyword>
<evidence type="ECO:0000256" key="5">
    <source>
        <dbReference type="ARBA" id="ARBA00023125"/>
    </source>
</evidence>
<gene>
    <name evidence="9" type="ORF">ER308_20095</name>
</gene>
<dbReference type="Gene3D" id="3.90.199.10">
    <property type="entry name" value="Topoisomerase II, domain 5"/>
    <property type="match status" value="1"/>
</dbReference>
<dbReference type="InterPro" id="IPR013758">
    <property type="entry name" value="Topo_IIA_A/C_ab"/>
</dbReference>
<keyword evidence="10" id="KW-1185">Reference proteome</keyword>
<dbReference type="GO" id="GO:0005737">
    <property type="term" value="C:cytoplasm"/>
    <property type="evidence" value="ECO:0007669"/>
    <property type="project" value="TreeGrafter"/>
</dbReference>
<dbReference type="Gene3D" id="2.120.10.90">
    <property type="entry name" value="DNA gyrase/topoisomerase IV, subunit A, C-terminal"/>
    <property type="match status" value="1"/>
</dbReference>
<dbReference type="GO" id="GO:0006265">
    <property type="term" value="P:DNA topological change"/>
    <property type="evidence" value="ECO:0007669"/>
    <property type="project" value="UniProtKB-UniRule"/>
</dbReference>
<dbReference type="NCBIfam" id="NF004044">
    <property type="entry name" value="PRK05561.1"/>
    <property type="match status" value="1"/>
</dbReference>
<dbReference type="PANTHER" id="PTHR43493">
    <property type="entry name" value="DNA GYRASE/TOPOISOMERASE SUBUNIT A"/>
    <property type="match status" value="1"/>
</dbReference>
<evidence type="ECO:0000259" key="8">
    <source>
        <dbReference type="PROSITE" id="PS52040"/>
    </source>
</evidence>
<dbReference type="Gene3D" id="3.30.1360.40">
    <property type="match status" value="1"/>
</dbReference>
<dbReference type="InterPro" id="IPR006691">
    <property type="entry name" value="GyrA/parC_rep"/>
</dbReference>
<dbReference type="SUPFAM" id="SSF56719">
    <property type="entry name" value="Type II DNA topoisomerase"/>
    <property type="match status" value="1"/>
</dbReference>
<organism evidence="9 10">
    <name type="scientific">Egibacter rhizosphaerae</name>
    <dbReference type="NCBI Taxonomy" id="1670831"/>
    <lineage>
        <taxon>Bacteria</taxon>
        <taxon>Bacillati</taxon>
        <taxon>Actinomycetota</taxon>
        <taxon>Nitriliruptoria</taxon>
        <taxon>Egibacterales</taxon>
        <taxon>Egibacteraceae</taxon>
        <taxon>Egibacter</taxon>
    </lineage>
</organism>
<dbReference type="EMBL" id="CP036402">
    <property type="protein sequence ID" value="QBI21639.1"/>
    <property type="molecule type" value="Genomic_DNA"/>
</dbReference>
<dbReference type="FunFam" id="3.30.1360.40:FF:000002">
    <property type="entry name" value="DNA gyrase subunit A"/>
    <property type="match status" value="1"/>
</dbReference>
<dbReference type="GO" id="GO:0009330">
    <property type="term" value="C:DNA topoisomerase type II (double strand cut, ATP-hydrolyzing) complex"/>
    <property type="evidence" value="ECO:0007669"/>
    <property type="project" value="TreeGrafter"/>
</dbReference>
<dbReference type="GO" id="GO:0034335">
    <property type="term" value="F:DNA negative supercoiling activity"/>
    <property type="evidence" value="ECO:0007669"/>
    <property type="project" value="UniProtKB-ARBA"/>
</dbReference>
<dbReference type="InterPro" id="IPR013760">
    <property type="entry name" value="Topo_IIA-like_dom_sf"/>
</dbReference>
<evidence type="ECO:0000256" key="4">
    <source>
        <dbReference type="ARBA" id="ARBA00023029"/>
    </source>
</evidence>
<dbReference type="SMART" id="SM00434">
    <property type="entry name" value="TOP4c"/>
    <property type="match status" value="1"/>
</dbReference>
<dbReference type="Pfam" id="PF00521">
    <property type="entry name" value="DNA_topoisoIV"/>
    <property type="match status" value="1"/>
</dbReference>
<evidence type="ECO:0000256" key="2">
    <source>
        <dbReference type="ARBA" id="ARBA00008263"/>
    </source>
</evidence>
<feature type="domain" description="Topo IIA-type catalytic" evidence="8">
    <location>
        <begin position="37"/>
        <end position="503"/>
    </location>
</feature>
<dbReference type="InterPro" id="IPR002205">
    <property type="entry name" value="Topo_IIA_dom_A"/>
</dbReference>
<dbReference type="PROSITE" id="PS52040">
    <property type="entry name" value="TOPO_IIA"/>
    <property type="match status" value="1"/>
</dbReference>
<evidence type="ECO:0000313" key="9">
    <source>
        <dbReference type="EMBL" id="QBI21639.1"/>
    </source>
</evidence>
<comment type="similarity">
    <text evidence="2">Belongs to the type II topoisomerase GyrA/ParC subunit family.</text>
</comment>
<dbReference type="GO" id="GO:0003677">
    <property type="term" value="F:DNA binding"/>
    <property type="evidence" value="ECO:0007669"/>
    <property type="project" value="UniProtKB-UniRule"/>
</dbReference>
<dbReference type="FunFam" id="3.90.199.10:FF:000001">
    <property type="entry name" value="DNA gyrase subunit A"/>
    <property type="match status" value="1"/>
</dbReference>
<dbReference type="Pfam" id="PF03989">
    <property type="entry name" value="DNA_gyraseA_C"/>
    <property type="match status" value="3"/>
</dbReference>
<dbReference type="OrthoDB" id="9806486at2"/>